<evidence type="ECO:0000256" key="2">
    <source>
        <dbReference type="SAM" id="MobiDB-lite"/>
    </source>
</evidence>
<sequence length="701" mass="76133">MTDEISSNNHNNILSSSNDNSFDNMIDIIDSNNNNNKNNSNTVDKNITITNSNDTNNDNNNNYQTDVDENRESRPGKKSVDTVLSALDKLQNETGISNTNNNSNNNISSKLTIPPSFDEQLLLANTLTSLSRGSSPVSHSIFINKNINSNSVNNFMMGGESGAGNSPFPSMNSVIPFHTGTSLTNGNRNNSAMSSTSSVASNNSVLFPPPSPNLLFFNNNSTSTSNLGGSLPGPLGNVFPISSYNPSSTTNNNNNINSNTGSNNNGQTVGTPINNNLLLARNNIISADTPPLGTLHNIKYGNTSGKSSNPYFNNMSGSNLANPNPESVNTGTIFGNPDNSGNIKNSGGMKLSLGNLNSNNNSNTNNQFFGSFSNTTSVNNSPMPGQGFKNSSYYNNPATLTNSLYSSINNSGSTNNNNNNLLQGGMSPITGNYSGINPLFTQNSQLLANSGVSRPRSPRQVNIKLNTSKLQASQQQSSRLENLKFGSLTPTIGSSPDLSTADLDDNSFSDNDDGEENTVKNKTKVNKKPSTRKRQKTSVNSTPQEKKKSNTTTKTAATTSSGKEKSEKKKQPKVKKKKKSINDFSFITQPSTGIRYKVKLKNLIKELEPTEEIPPEDSTIQSNETFTNEQGIKQYQCHICLKIFQSGHHLTRHKTSVHSVIKSFECLRCAKQFKRKDHAWQHVCKKLSCPSRKMQRKICLI</sequence>
<keyword evidence="1" id="KW-0863">Zinc-finger</keyword>
<dbReference type="InterPro" id="IPR013087">
    <property type="entry name" value="Znf_C2H2_type"/>
</dbReference>
<feature type="compositionally biased region" description="Polar residues" evidence="2">
    <location>
        <begin position="468"/>
        <end position="480"/>
    </location>
</feature>
<feature type="compositionally biased region" description="Basic residues" evidence="2">
    <location>
        <begin position="521"/>
        <end position="536"/>
    </location>
</feature>
<feature type="compositionally biased region" description="Low complexity" evidence="2">
    <location>
        <begin position="32"/>
        <end position="62"/>
    </location>
</feature>
<reference evidence="5" key="1">
    <citation type="journal article" date="2016" name="Proc. Natl. Acad. Sci. U.S.A.">
        <title>Comparative genomics of biotechnologically important yeasts.</title>
        <authorList>
            <person name="Riley R."/>
            <person name="Haridas S."/>
            <person name="Wolfe K.H."/>
            <person name="Lopes M.R."/>
            <person name="Hittinger C.T."/>
            <person name="Goeker M."/>
            <person name="Salamov A.A."/>
            <person name="Wisecaver J.H."/>
            <person name="Long T.M."/>
            <person name="Calvey C.H."/>
            <person name="Aerts A.L."/>
            <person name="Barry K.W."/>
            <person name="Choi C."/>
            <person name="Clum A."/>
            <person name="Coughlan A.Y."/>
            <person name="Deshpande S."/>
            <person name="Douglass A.P."/>
            <person name="Hanson S.J."/>
            <person name="Klenk H.-P."/>
            <person name="LaButti K.M."/>
            <person name="Lapidus A."/>
            <person name="Lindquist E.A."/>
            <person name="Lipzen A.M."/>
            <person name="Meier-Kolthoff J.P."/>
            <person name="Ohm R.A."/>
            <person name="Otillar R.P."/>
            <person name="Pangilinan J.L."/>
            <person name="Peng Y."/>
            <person name="Rokas A."/>
            <person name="Rosa C.A."/>
            <person name="Scheuner C."/>
            <person name="Sibirny A.A."/>
            <person name="Slot J.C."/>
            <person name="Stielow J.B."/>
            <person name="Sun H."/>
            <person name="Kurtzman C.P."/>
            <person name="Blackwell M."/>
            <person name="Grigoriev I.V."/>
            <person name="Jeffries T.W."/>
        </authorList>
    </citation>
    <scope>NUCLEOTIDE SEQUENCE [LARGE SCALE GENOMIC DNA]</scope>
    <source>
        <strain evidence="5">NRRL Y-1626</strain>
    </source>
</reference>
<dbReference type="Gene3D" id="3.30.160.60">
    <property type="entry name" value="Classic Zinc Finger"/>
    <property type="match status" value="1"/>
</dbReference>
<feature type="region of interest" description="Disordered" evidence="2">
    <location>
        <begin position="1"/>
        <end position="20"/>
    </location>
</feature>
<feature type="compositionally biased region" description="Low complexity" evidence="2">
    <location>
        <begin position="96"/>
        <end position="109"/>
    </location>
</feature>
<dbReference type="Proteomes" id="UP000092321">
    <property type="component" value="Unassembled WGS sequence"/>
</dbReference>
<evidence type="ECO:0000313" key="4">
    <source>
        <dbReference type="EMBL" id="OBA28533.1"/>
    </source>
</evidence>
<feature type="compositionally biased region" description="Basic and acidic residues" evidence="2">
    <location>
        <begin position="68"/>
        <end position="79"/>
    </location>
</feature>
<dbReference type="InterPro" id="IPR036236">
    <property type="entry name" value="Znf_C2H2_sf"/>
</dbReference>
<keyword evidence="1" id="KW-0862">Zinc</keyword>
<gene>
    <name evidence="4" type="ORF">HANVADRAFT_51428</name>
</gene>
<evidence type="ECO:0000256" key="1">
    <source>
        <dbReference type="PROSITE-ProRule" id="PRU00042"/>
    </source>
</evidence>
<dbReference type="EMBL" id="LXPE01000003">
    <property type="protein sequence ID" value="OBA28533.1"/>
    <property type="molecule type" value="Genomic_DNA"/>
</dbReference>
<keyword evidence="1" id="KW-0479">Metal-binding</keyword>
<organism evidence="4 5">
    <name type="scientific">Hanseniaspora valbyensis NRRL Y-1626</name>
    <dbReference type="NCBI Taxonomy" id="766949"/>
    <lineage>
        <taxon>Eukaryota</taxon>
        <taxon>Fungi</taxon>
        <taxon>Dikarya</taxon>
        <taxon>Ascomycota</taxon>
        <taxon>Saccharomycotina</taxon>
        <taxon>Saccharomycetes</taxon>
        <taxon>Saccharomycodales</taxon>
        <taxon>Saccharomycodaceae</taxon>
        <taxon>Hanseniaspora</taxon>
    </lineage>
</organism>
<dbReference type="PROSITE" id="PS50157">
    <property type="entry name" value="ZINC_FINGER_C2H2_2"/>
    <property type="match status" value="1"/>
</dbReference>
<feature type="region of interest" description="Disordered" evidence="2">
    <location>
        <begin position="32"/>
        <end position="79"/>
    </location>
</feature>
<feature type="region of interest" description="Disordered" evidence="2">
    <location>
        <begin position="249"/>
        <end position="269"/>
    </location>
</feature>
<feature type="region of interest" description="Disordered" evidence="2">
    <location>
        <begin position="468"/>
        <end position="579"/>
    </location>
</feature>
<dbReference type="PROSITE" id="PS00028">
    <property type="entry name" value="ZINC_FINGER_C2H2_1"/>
    <property type="match status" value="1"/>
</dbReference>
<accession>A0A1B7TII4</accession>
<feature type="compositionally biased region" description="Low complexity" evidence="2">
    <location>
        <begin position="249"/>
        <end position="265"/>
    </location>
</feature>
<keyword evidence="5" id="KW-1185">Reference proteome</keyword>
<proteinExistence type="predicted"/>
<dbReference type="AlphaFoldDB" id="A0A1B7TII4"/>
<feature type="compositionally biased region" description="Basic residues" evidence="2">
    <location>
        <begin position="570"/>
        <end position="579"/>
    </location>
</feature>
<feature type="compositionally biased region" description="Acidic residues" evidence="2">
    <location>
        <begin position="502"/>
        <end position="516"/>
    </location>
</feature>
<name>A0A1B7TII4_9ASCO</name>
<comment type="caution">
    <text evidence="4">The sequence shown here is derived from an EMBL/GenBank/DDBJ whole genome shotgun (WGS) entry which is preliminary data.</text>
</comment>
<dbReference type="OrthoDB" id="3973160at2759"/>
<evidence type="ECO:0000313" key="5">
    <source>
        <dbReference type="Proteomes" id="UP000092321"/>
    </source>
</evidence>
<dbReference type="SUPFAM" id="SSF57667">
    <property type="entry name" value="beta-beta-alpha zinc fingers"/>
    <property type="match status" value="1"/>
</dbReference>
<feature type="domain" description="C2H2-type" evidence="3">
    <location>
        <begin position="635"/>
        <end position="663"/>
    </location>
</feature>
<feature type="compositionally biased region" description="Low complexity" evidence="2">
    <location>
        <begin position="550"/>
        <end position="561"/>
    </location>
</feature>
<feature type="region of interest" description="Disordered" evidence="2">
    <location>
        <begin position="92"/>
        <end position="111"/>
    </location>
</feature>
<evidence type="ECO:0000259" key="3">
    <source>
        <dbReference type="PROSITE" id="PS50157"/>
    </source>
</evidence>
<feature type="compositionally biased region" description="Polar residues" evidence="2">
    <location>
        <begin position="488"/>
        <end position="498"/>
    </location>
</feature>
<dbReference type="GO" id="GO:0008270">
    <property type="term" value="F:zinc ion binding"/>
    <property type="evidence" value="ECO:0007669"/>
    <property type="project" value="UniProtKB-KW"/>
</dbReference>
<protein>
    <recommendedName>
        <fullName evidence="3">C2H2-type domain-containing protein</fullName>
    </recommendedName>
</protein>